<feature type="signal peptide" evidence="1">
    <location>
        <begin position="1"/>
        <end position="25"/>
    </location>
</feature>
<keyword evidence="3" id="KW-1185">Reference proteome</keyword>
<gene>
    <name evidence="2" type="ORF">tinsulaeT_19650</name>
</gene>
<evidence type="ECO:0000313" key="2">
    <source>
        <dbReference type="EMBL" id="GLX78625.1"/>
    </source>
</evidence>
<dbReference type="EMBL" id="BSST01000001">
    <property type="protein sequence ID" value="GLX78625.1"/>
    <property type="molecule type" value="Genomic_DNA"/>
</dbReference>
<sequence length="150" mass="16894">MKKNKFRKFNLGILSLLAASAVAYAGGGYWDYRKVCEYETITVNDPVTHCSYSGSIYADDPSIGRPMYVTSTKKLDNHVSCPAEVTVSRVRKVEVDDGRWEFVRFTGEISLTDESHSYDSHEETQVIEGSCRMVKVWVPCDTHRGCQGEP</sequence>
<evidence type="ECO:0000313" key="3">
    <source>
        <dbReference type="Proteomes" id="UP001157186"/>
    </source>
</evidence>
<reference evidence="2 3" key="1">
    <citation type="submission" date="2023-03" db="EMBL/GenBank/DDBJ databases">
        <title>Draft genome sequence of Thalassotalea insulae KCTC 62186T.</title>
        <authorList>
            <person name="Sawabe T."/>
        </authorList>
    </citation>
    <scope>NUCLEOTIDE SEQUENCE [LARGE SCALE GENOMIC DNA]</scope>
    <source>
        <strain evidence="2 3">KCTC 62186</strain>
    </source>
</reference>
<comment type="caution">
    <text evidence="2">The sequence shown here is derived from an EMBL/GenBank/DDBJ whole genome shotgun (WGS) entry which is preliminary data.</text>
</comment>
<protein>
    <recommendedName>
        <fullName evidence="4">Secreted protein</fullName>
    </recommendedName>
</protein>
<dbReference type="Proteomes" id="UP001157186">
    <property type="component" value="Unassembled WGS sequence"/>
</dbReference>
<evidence type="ECO:0000256" key="1">
    <source>
        <dbReference type="SAM" id="SignalP"/>
    </source>
</evidence>
<feature type="chain" id="PRO_5046574797" description="Secreted protein" evidence="1">
    <location>
        <begin position="26"/>
        <end position="150"/>
    </location>
</feature>
<proteinExistence type="predicted"/>
<organism evidence="2 3">
    <name type="scientific">Thalassotalea insulae</name>
    <dbReference type="NCBI Taxonomy" id="2056778"/>
    <lineage>
        <taxon>Bacteria</taxon>
        <taxon>Pseudomonadati</taxon>
        <taxon>Pseudomonadota</taxon>
        <taxon>Gammaproteobacteria</taxon>
        <taxon>Alteromonadales</taxon>
        <taxon>Colwelliaceae</taxon>
        <taxon>Thalassotalea</taxon>
    </lineage>
</organism>
<evidence type="ECO:0008006" key="4">
    <source>
        <dbReference type="Google" id="ProtNLM"/>
    </source>
</evidence>
<accession>A0ABQ6GVT3</accession>
<keyword evidence="1" id="KW-0732">Signal</keyword>
<name>A0ABQ6GVT3_9GAMM</name>